<dbReference type="InterPro" id="IPR002933">
    <property type="entry name" value="Peptidase_M20"/>
</dbReference>
<dbReference type="Gene3D" id="3.40.630.10">
    <property type="entry name" value="Zn peptidases"/>
    <property type="match status" value="1"/>
</dbReference>
<comment type="caution">
    <text evidence="4">The sequence shown here is derived from an EMBL/GenBank/DDBJ whole genome shotgun (WGS) entry which is preliminary data.</text>
</comment>
<dbReference type="NCBIfam" id="TIGR01891">
    <property type="entry name" value="amidohydrolases"/>
    <property type="match status" value="1"/>
</dbReference>
<dbReference type="GO" id="GO:0050118">
    <property type="term" value="F:N-acetyldiaminopimelate deacetylase activity"/>
    <property type="evidence" value="ECO:0007669"/>
    <property type="project" value="UniProtKB-ARBA"/>
</dbReference>
<feature type="binding site" evidence="2">
    <location>
        <position position="361"/>
    </location>
    <ligand>
        <name>Mn(2+)</name>
        <dbReference type="ChEBI" id="CHEBI:29035"/>
        <label>2</label>
    </ligand>
</feature>
<gene>
    <name evidence="4" type="ORF">B7H23_12680</name>
</gene>
<evidence type="ECO:0000313" key="4">
    <source>
        <dbReference type="EMBL" id="OXS99059.1"/>
    </source>
</evidence>
<keyword evidence="5" id="KW-1185">Reference proteome</keyword>
<dbReference type="Proteomes" id="UP000215405">
    <property type="component" value="Unassembled WGS sequence"/>
</dbReference>
<dbReference type="GO" id="GO:0019877">
    <property type="term" value="P:diaminopimelate biosynthetic process"/>
    <property type="evidence" value="ECO:0007669"/>
    <property type="project" value="UniProtKB-ARBA"/>
</dbReference>
<dbReference type="InterPro" id="IPR017439">
    <property type="entry name" value="Amidohydrolase"/>
</dbReference>
<accession>A0A231UT18</accession>
<dbReference type="RefSeq" id="WP_094077849.1">
    <property type="nucleotide sequence ID" value="NZ_NBYO01000003.1"/>
</dbReference>
<dbReference type="FunFam" id="3.30.70.360:FF:000001">
    <property type="entry name" value="N-acetyldiaminopimelate deacetylase"/>
    <property type="match status" value="1"/>
</dbReference>
<dbReference type="SUPFAM" id="SSF55031">
    <property type="entry name" value="Bacterial exopeptidase dimerisation domain"/>
    <property type="match status" value="1"/>
</dbReference>
<evidence type="ECO:0000313" key="5">
    <source>
        <dbReference type="Proteomes" id="UP000215405"/>
    </source>
</evidence>
<organism evidence="4 5">
    <name type="scientific">Notoacmeibacter marinus</name>
    <dbReference type="NCBI Taxonomy" id="1876515"/>
    <lineage>
        <taxon>Bacteria</taxon>
        <taxon>Pseudomonadati</taxon>
        <taxon>Pseudomonadota</taxon>
        <taxon>Alphaproteobacteria</taxon>
        <taxon>Hyphomicrobiales</taxon>
        <taxon>Notoacmeibacteraceae</taxon>
        <taxon>Notoacmeibacter</taxon>
    </lineage>
</organism>
<dbReference type="Gene3D" id="3.30.70.360">
    <property type="match status" value="1"/>
</dbReference>
<name>A0A231UT18_9HYPH</name>
<reference evidence="5" key="1">
    <citation type="journal article" date="2017" name="Int. J. Syst. Evol. Microbiol.">
        <title>Notoacmeibacter marinus gen. nov., sp. nov., isolated from the gut of a limpet and proposal of Notoacmeibacteraceae fam. nov. in the order Rhizobiales of the class Alphaproteobacteria.</title>
        <authorList>
            <person name="Huang Z."/>
            <person name="Guo F."/>
            <person name="Lai Q."/>
        </authorList>
    </citation>
    <scope>NUCLEOTIDE SEQUENCE [LARGE SCALE GENOMIC DNA]</scope>
    <source>
        <strain evidence="5">XMTR2A4</strain>
    </source>
</reference>
<protein>
    <submittedName>
        <fullName evidence="4">Amidohydrolase</fullName>
    </submittedName>
</protein>
<dbReference type="Pfam" id="PF01546">
    <property type="entry name" value="Peptidase_M20"/>
    <property type="match status" value="1"/>
</dbReference>
<dbReference type="CDD" id="cd05666">
    <property type="entry name" value="M20_Acy1-like"/>
    <property type="match status" value="1"/>
</dbReference>
<dbReference type="PANTHER" id="PTHR11014:SF63">
    <property type="entry name" value="METALLOPEPTIDASE, PUTATIVE (AFU_ORTHOLOGUE AFUA_6G09600)-RELATED"/>
    <property type="match status" value="1"/>
</dbReference>
<feature type="binding site" evidence="2">
    <location>
        <position position="106"/>
    </location>
    <ligand>
        <name>Mn(2+)</name>
        <dbReference type="ChEBI" id="CHEBI:29035"/>
        <label>2</label>
    </ligand>
</feature>
<evidence type="ECO:0000259" key="3">
    <source>
        <dbReference type="Pfam" id="PF07687"/>
    </source>
</evidence>
<dbReference type="InterPro" id="IPR036264">
    <property type="entry name" value="Bact_exopeptidase_dim_dom"/>
</dbReference>
<feature type="binding site" evidence="2">
    <location>
        <position position="104"/>
    </location>
    <ligand>
        <name>Mn(2+)</name>
        <dbReference type="ChEBI" id="CHEBI:29035"/>
        <label>2</label>
    </ligand>
</feature>
<feature type="domain" description="Peptidase M20 dimerisation" evidence="3">
    <location>
        <begin position="191"/>
        <end position="282"/>
    </location>
</feature>
<feature type="binding site" evidence="2">
    <location>
        <position position="139"/>
    </location>
    <ligand>
        <name>Mn(2+)</name>
        <dbReference type="ChEBI" id="CHEBI:29035"/>
        <label>2</label>
    </ligand>
</feature>
<dbReference type="EMBL" id="NBYO01000003">
    <property type="protein sequence ID" value="OXS99059.1"/>
    <property type="molecule type" value="Genomic_DNA"/>
</dbReference>
<comment type="cofactor">
    <cofactor evidence="2">
        <name>Mn(2+)</name>
        <dbReference type="ChEBI" id="CHEBI:29035"/>
    </cofactor>
    <text evidence="2">The Mn(2+) ion enhances activity.</text>
</comment>
<dbReference type="SUPFAM" id="SSF53187">
    <property type="entry name" value="Zn-dependent exopeptidases"/>
    <property type="match status" value="1"/>
</dbReference>
<keyword evidence="1 4" id="KW-0378">Hydrolase</keyword>
<dbReference type="GO" id="GO:0046872">
    <property type="term" value="F:metal ion binding"/>
    <property type="evidence" value="ECO:0007669"/>
    <property type="project" value="UniProtKB-KW"/>
</dbReference>
<dbReference type="InterPro" id="IPR011650">
    <property type="entry name" value="Peptidase_M20_dimer"/>
</dbReference>
<evidence type="ECO:0000256" key="2">
    <source>
        <dbReference type="PIRSR" id="PIRSR005962-1"/>
    </source>
</evidence>
<dbReference type="PANTHER" id="PTHR11014">
    <property type="entry name" value="PEPTIDASE M20 FAMILY MEMBER"/>
    <property type="match status" value="1"/>
</dbReference>
<feature type="binding site" evidence="2">
    <location>
        <position position="165"/>
    </location>
    <ligand>
        <name>Mn(2+)</name>
        <dbReference type="ChEBI" id="CHEBI:29035"/>
        <label>2</label>
    </ligand>
</feature>
<proteinExistence type="predicted"/>
<dbReference type="AlphaFoldDB" id="A0A231UT18"/>
<dbReference type="Pfam" id="PF07687">
    <property type="entry name" value="M20_dimer"/>
    <property type="match status" value="1"/>
</dbReference>
<keyword evidence="2" id="KW-0479">Metal-binding</keyword>
<dbReference type="PIRSF" id="PIRSF005962">
    <property type="entry name" value="Pept_M20D_amidohydro"/>
    <property type="match status" value="1"/>
</dbReference>
<keyword evidence="2" id="KW-0464">Manganese</keyword>
<sequence>MALTENFASRASEIAEWRQDLHAHPELLFDVHRTAGFVAERLGAFGCDEVVTSIGRTGVVGVIHGRNGSGGRTIGLRADMDALPITETTGVSWASRISGKMHACGHDGHTAMLLGAARELCDGRNFAGTVAVIFQPAEEGGAGGRVMVEDGLMERFGIEQVFGMHNLPGLPIGQFGIRTGAIMASADYPDIEIVGKGGHAAMPHTTADPMVAAAQMILSMQTIVSRNTDPLEANVVSMTKLSADSSAFNVIPERVQLGGTVRTLSPAVRDDTEAAIRRVVDGVAAAHGVQATCRYRRGYPVTVNEAGAVEIAIAAARKVAGHEEVITDHPPMMGAEDFAYMLEARPGAYIFIGNGDSAGLHNPNYDFNDDAIPHGVRYWVTLAETALAI</sequence>
<evidence type="ECO:0000256" key="1">
    <source>
        <dbReference type="ARBA" id="ARBA00022801"/>
    </source>
</evidence>